<dbReference type="InterPro" id="IPR003018">
    <property type="entry name" value="GAF"/>
</dbReference>
<comment type="caution">
    <text evidence="2">The sequence shown here is derived from an EMBL/GenBank/DDBJ whole genome shotgun (WGS) entry which is preliminary data.</text>
</comment>
<evidence type="ECO:0000313" key="3">
    <source>
        <dbReference type="Proteomes" id="UP000256269"/>
    </source>
</evidence>
<dbReference type="InterPro" id="IPR029016">
    <property type="entry name" value="GAF-like_dom_sf"/>
</dbReference>
<accession>A0A3E0HFT7</accession>
<feature type="domain" description="GAF" evidence="1">
    <location>
        <begin position="27"/>
        <end position="157"/>
    </location>
</feature>
<dbReference type="AlphaFoldDB" id="A0A3E0HFT7"/>
<reference evidence="2 3" key="1">
    <citation type="submission" date="2018-08" db="EMBL/GenBank/DDBJ databases">
        <title>Genomic Encyclopedia of Archaeal and Bacterial Type Strains, Phase II (KMG-II): from individual species to whole genera.</title>
        <authorList>
            <person name="Goeker M."/>
        </authorList>
    </citation>
    <scope>NUCLEOTIDE SEQUENCE [LARGE SCALE GENOMIC DNA]</scope>
    <source>
        <strain evidence="2 3">DSM 45791</strain>
    </source>
</reference>
<evidence type="ECO:0000313" key="2">
    <source>
        <dbReference type="EMBL" id="REH44665.1"/>
    </source>
</evidence>
<dbReference type="EMBL" id="QUNO01000008">
    <property type="protein sequence ID" value="REH44665.1"/>
    <property type="molecule type" value="Genomic_DNA"/>
</dbReference>
<evidence type="ECO:0000259" key="1">
    <source>
        <dbReference type="Pfam" id="PF01590"/>
    </source>
</evidence>
<dbReference type="Pfam" id="PF01590">
    <property type="entry name" value="GAF"/>
    <property type="match status" value="1"/>
</dbReference>
<organism evidence="2 3">
    <name type="scientific">Kutzneria buriramensis</name>
    <dbReference type="NCBI Taxonomy" id="1045776"/>
    <lineage>
        <taxon>Bacteria</taxon>
        <taxon>Bacillati</taxon>
        <taxon>Actinomycetota</taxon>
        <taxon>Actinomycetes</taxon>
        <taxon>Pseudonocardiales</taxon>
        <taxon>Pseudonocardiaceae</taxon>
        <taxon>Kutzneria</taxon>
    </lineage>
</organism>
<name>A0A3E0HFT7_9PSEU</name>
<proteinExistence type="predicted"/>
<protein>
    <submittedName>
        <fullName evidence="2">GAF domain-containing protein</fullName>
    </submittedName>
</protein>
<sequence length="237" mass="25037">MHSDRYAAIAAAIGRQAAAEGVPVGIRHICRACAQVVGVDGVSFCTAGDLGAAEPVYATGVGERAVELEVTVGRGPGVQALVTGEEVLVGDLTRRSCRERWPVLVSQLAPLGVQAVFAFPLVMGEVTVGVLELYRVRPLPLSADEVADGRVFADYALAALLGGTDDESSGHHLDGMLAGSLAQQWARVHQAVGVVSTQLGTGLTPAYQRLRAHAFVTDRPLREVADMVLEGWLRFTR</sequence>
<gene>
    <name evidence="2" type="ORF">BCF44_108145</name>
</gene>
<dbReference type="Proteomes" id="UP000256269">
    <property type="component" value="Unassembled WGS sequence"/>
</dbReference>
<keyword evidence="3" id="KW-1185">Reference proteome</keyword>
<dbReference type="Gene3D" id="3.30.450.40">
    <property type="match status" value="1"/>
</dbReference>
<dbReference type="SUPFAM" id="SSF55781">
    <property type="entry name" value="GAF domain-like"/>
    <property type="match status" value="1"/>
</dbReference>